<comment type="caution">
    <text evidence="1">The sequence shown here is derived from an EMBL/GenBank/DDBJ whole genome shotgun (WGS) entry which is preliminary data.</text>
</comment>
<accession>A0ACB5UD64</accession>
<protein>
    <submittedName>
        <fullName evidence="1">Unnamed protein product</fullName>
    </submittedName>
</protein>
<sequence length="173" mass="18578">MVKSYQRYEQLDVFGVIASNSNSIFIPSSASSTSSKVGQLITAGLEEILIWDIKTGTLIKKLKEGSNPGALDSNTQSSPSQVVQLCHEPASNILAAGYQDGSIKIWDITSGSVIINFTGHRSAISQLKFDRSGTRLVSGSKDTTIIVWDLVGEVGLFKLKGHTDEITVVGFES</sequence>
<dbReference type="EMBL" id="BSXS01016815">
    <property type="protein sequence ID" value="GMF08250.1"/>
    <property type="molecule type" value="Genomic_DNA"/>
</dbReference>
<keyword evidence="2" id="KW-1185">Reference proteome</keyword>
<evidence type="ECO:0000313" key="2">
    <source>
        <dbReference type="Proteomes" id="UP001165064"/>
    </source>
</evidence>
<name>A0ACB5UD64_AMBMO</name>
<dbReference type="Proteomes" id="UP001165064">
    <property type="component" value="Unassembled WGS sequence"/>
</dbReference>
<reference evidence="1" key="1">
    <citation type="submission" date="2023-04" db="EMBL/GenBank/DDBJ databases">
        <title>Ambrosiozyma monospora NBRC 10751.</title>
        <authorList>
            <person name="Ichikawa N."/>
            <person name="Sato H."/>
            <person name="Tonouchi N."/>
        </authorList>
    </citation>
    <scope>NUCLEOTIDE SEQUENCE</scope>
    <source>
        <strain evidence="1">NBRC 10751</strain>
    </source>
</reference>
<proteinExistence type="predicted"/>
<evidence type="ECO:0000313" key="1">
    <source>
        <dbReference type="EMBL" id="GMF08250.1"/>
    </source>
</evidence>
<gene>
    <name evidence="1" type="ORF">Amon02_001320000</name>
</gene>
<organism evidence="1 2">
    <name type="scientific">Ambrosiozyma monospora</name>
    <name type="common">Yeast</name>
    <name type="synonym">Endomycopsis monosporus</name>
    <dbReference type="NCBI Taxonomy" id="43982"/>
    <lineage>
        <taxon>Eukaryota</taxon>
        <taxon>Fungi</taxon>
        <taxon>Dikarya</taxon>
        <taxon>Ascomycota</taxon>
        <taxon>Saccharomycotina</taxon>
        <taxon>Pichiomycetes</taxon>
        <taxon>Pichiales</taxon>
        <taxon>Pichiaceae</taxon>
        <taxon>Ambrosiozyma</taxon>
    </lineage>
</organism>